<gene>
    <name evidence="1" type="ORF">JAO13_11565</name>
</gene>
<protein>
    <submittedName>
        <fullName evidence="1">Uncharacterized protein</fullName>
    </submittedName>
</protein>
<evidence type="ECO:0000313" key="1">
    <source>
        <dbReference type="EMBL" id="MBH9697075.1"/>
    </source>
</evidence>
<reference evidence="1" key="1">
    <citation type="submission" date="2020-12" db="EMBL/GenBank/DDBJ databases">
        <title>Burkholderia cepacia complex in Mexico.</title>
        <authorList>
            <person name="Estrada P."/>
        </authorList>
    </citation>
    <scope>NUCLEOTIDE SEQUENCE</scope>
    <source>
        <strain evidence="1">871</strain>
    </source>
</reference>
<dbReference type="EMBL" id="JAEDXG010000009">
    <property type="protein sequence ID" value="MBH9697075.1"/>
    <property type="molecule type" value="Genomic_DNA"/>
</dbReference>
<proteinExistence type="predicted"/>
<name>A0A8I1DLW4_BURCE</name>
<organism evidence="1 2">
    <name type="scientific">Burkholderia cepacia</name>
    <name type="common">Pseudomonas cepacia</name>
    <dbReference type="NCBI Taxonomy" id="292"/>
    <lineage>
        <taxon>Bacteria</taxon>
        <taxon>Pseudomonadati</taxon>
        <taxon>Pseudomonadota</taxon>
        <taxon>Betaproteobacteria</taxon>
        <taxon>Burkholderiales</taxon>
        <taxon>Burkholderiaceae</taxon>
        <taxon>Burkholderia</taxon>
        <taxon>Burkholderia cepacia complex</taxon>
    </lineage>
</organism>
<dbReference type="Proteomes" id="UP000645612">
    <property type="component" value="Unassembled WGS sequence"/>
</dbReference>
<comment type="caution">
    <text evidence="1">The sequence shown here is derived from an EMBL/GenBank/DDBJ whole genome shotgun (WGS) entry which is preliminary data.</text>
</comment>
<accession>A0A8I1DLW4</accession>
<dbReference type="InterPro" id="IPR006311">
    <property type="entry name" value="TAT_signal"/>
</dbReference>
<evidence type="ECO:0000313" key="2">
    <source>
        <dbReference type="Proteomes" id="UP000645612"/>
    </source>
</evidence>
<dbReference type="PROSITE" id="PS51318">
    <property type="entry name" value="TAT"/>
    <property type="match status" value="1"/>
</dbReference>
<sequence length="524" mass="53816">MTASKPERPSAPNRRRFIQRGAALTLSPLVGTLAGCGGDGSPTAASSFAAAAGAANTSTRSYGIADRSITINVVNAIPSTTLAYGNAASQSGSLPQASQSTIATGQSTAVGASNSWGDCTGSFGLAGGDASFAISYTHPFGSQPTTVSVTPSAGYVSGADAATFPGHDSVANLTLYRGVATANGAWVAPLAQLATPPGNNCQDFANSMFGSNVRTAAAIQSAYQSTGSLGYVPPADFTGGQLAGFVAQWVQRWQNGSAYGVLPAADAQLIDALRQYVSGASNAGPLTMWVPQIAWQAGTDPAVFALTGYRAFPFVDAQGNWIAGTLSAFLTLLAAGSHIVAISATSDLPAGVTMQAFDSFMGASGLTTSTDIGNSHYASVLNTTGRYYLSVGSDFAPANCGLILSFLYGRTVNNLLAGAGTYNTFIQLEGWQAGGSRHNADYATYQQTLWNISTYGASAYSEKRATSIFLAPAGWTPQVYQTTRMMPYVGAYAQSNGTSQGWLNTSLVTIPADAPALPSRYVSS</sequence>
<dbReference type="RefSeq" id="WP_176130461.1">
    <property type="nucleotide sequence ID" value="NZ_CADDZZ010000008.1"/>
</dbReference>
<dbReference type="AlphaFoldDB" id="A0A8I1DLW4"/>